<dbReference type="InterPro" id="IPR049439">
    <property type="entry name" value="TRAFD1-XIAF1_Znf"/>
</dbReference>
<name>A0A815P232_9BILA</name>
<evidence type="ECO:0000313" key="4">
    <source>
        <dbReference type="EMBL" id="CAF4318657.1"/>
    </source>
</evidence>
<dbReference type="Proteomes" id="UP000663829">
    <property type="component" value="Unassembled WGS sequence"/>
</dbReference>
<feature type="coiled-coil region" evidence="1">
    <location>
        <begin position="104"/>
        <end position="131"/>
    </location>
</feature>
<comment type="caution">
    <text evidence="3">The sequence shown here is derived from an EMBL/GenBank/DDBJ whole genome shotgun (WGS) entry which is preliminary data.</text>
</comment>
<dbReference type="Proteomes" id="UP000681722">
    <property type="component" value="Unassembled WGS sequence"/>
</dbReference>
<dbReference type="OrthoDB" id="9049620at2759"/>
<organism evidence="3 5">
    <name type="scientific">Didymodactylos carnosus</name>
    <dbReference type="NCBI Taxonomy" id="1234261"/>
    <lineage>
        <taxon>Eukaryota</taxon>
        <taxon>Metazoa</taxon>
        <taxon>Spiralia</taxon>
        <taxon>Gnathifera</taxon>
        <taxon>Rotifera</taxon>
        <taxon>Eurotatoria</taxon>
        <taxon>Bdelloidea</taxon>
        <taxon>Philodinida</taxon>
        <taxon>Philodinidae</taxon>
        <taxon>Didymodactylos</taxon>
    </lineage>
</organism>
<keyword evidence="5" id="KW-1185">Reference proteome</keyword>
<evidence type="ECO:0000313" key="5">
    <source>
        <dbReference type="Proteomes" id="UP000663829"/>
    </source>
</evidence>
<dbReference type="SUPFAM" id="SSF49599">
    <property type="entry name" value="TRAF domain-like"/>
    <property type="match status" value="1"/>
</dbReference>
<dbReference type="AlphaFoldDB" id="A0A815P232"/>
<evidence type="ECO:0000313" key="3">
    <source>
        <dbReference type="EMBL" id="CAF1443099.1"/>
    </source>
</evidence>
<accession>A0A815P232</accession>
<proteinExistence type="predicted"/>
<sequence>MGCKYEEQKYPESIVKALSALSFSCVNSKNGCLDPIPYNALYDHERYCGFRLKNCSGRKKEMIEKEIKDHEAICGFVKLYCNICETYYQRQHGHDKLDCVLGRQEHAQNEFKKCKEEYRQLEAEMQNKRRH</sequence>
<protein>
    <recommendedName>
        <fullName evidence="2">TRAFD1/XAF1 zinc finger domain-containing protein</fullName>
    </recommendedName>
</protein>
<evidence type="ECO:0000259" key="2">
    <source>
        <dbReference type="Pfam" id="PF21366"/>
    </source>
</evidence>
<feature type="domain" description="TRAFD1/XAF1 zinc finger" evidence="2">
    <location>
        <begin position="38"/>
        <end position="75"/>
    </location>
</feature>
<keyword evidence="1" id="KW-0175">Coiled coil</keyword>
<evidence type="ECO:0000256" key="1">
    <source>
        <dbReference type="SAM" id="Coils"/>
    </source>
</evidence>
<dbReference type="EMBL" id="CAJOBC010084539">
    <property type="protein sequence ID" value="CAF4318657.1"/>
    <property type="molecule type" value="Genomic_DNA"/>
</dbReference>
<dbReference type="Pfam" id="PF21366">
    <property type="entry name" value="TRAFD1-XIAF1_ZnF"/>
    <property type="match status" value="1"/>
</dbReference>
<dbReference type="InterPro" id="IPR013083">
    <property type="entry name" value="Znf_RING/FYVE/PHD"/>
</dbReference>
<reference evidence="3" key="1">
    <citation type="submission" date="2021-02" db="EMBL/GenBank/DDBJ databases">
        <authorList>
            <person name="Nowell W R."/>
        </authorList>
    </citation>
    <scope>NUCLEOTIDE SEQUENCE</scope>
</reference>
<dbReference type="EMBL" id="CAJNOQ010019094">
    <property type="protein sequence ID" value="CAF1443099.1"/>
    <property type="molecule type" value="Genomic_DNA"/>
</dbReference>
<gene>
    <name evidence="3" type="ORF">GPM918_LOCUS34446</name>
    <name evidence="4" type="ORF">SRO942_LOCUS35147</name>
</gene>
<dbReference type="Gene3D" id="3.30.40.10">
    <property type="entry name" value="Zinc/RING finger domain, C3HC4 (zinc finger)"/>
    <property type="match status" value="1"/>
</dbReference>